<protein>
    <submittedName>
        <fullName evidence="4">4'-phosphopantetheinyl transferase</fullName>
    </submittedName>
</protein>
<gene>
    <name evidence="4" type="ORF">GCM10009838_36250</name>
</gene>
<dbReference type="Pfam" id="PF01648">
    <property type="entry name" value="ACPS"/>
    <property type="match status" value="1"/>
</dbReference>
<dbReference type="Pfam" id="PF17837">
    <property type="entry name" value="4PPT_N"/>
    <property type="match status" value="1"/>
</dbReference>
<feature type="domain" description="4'-phosphopantetheinyl transferase N-terminal" evidence="3">
    <location>
        <begin position="28"/>
        <end position="94"/>
    </location>
</feature>
<comment type="caution">
    <text evidence="4">The sequence shown here is derived from an EMBL/GenBank/DDBJ whole genome shotgun (WGS) entry which is preliminary data.</text>
</comment>
<keyword evidence="1 4" id="KW-0808">Transferase</keyword>
<evidence type="ECO:0000259" key="3">
    <source>
        <dbReference type="Pfam" id="PF17837"/>
    </source>
</evidence>
<dbReference type="PRINTS" id="PR01399">
    <property type="entry name" value="ENTSNTHTASED"/>
</dbReference>
<evidence type="ECO:0000313" key="5">
    <source>
        <dbReference type="Proteomes" id="UP001499854"/>
    </source>
</evidence>
<dbReference type="SUPFAM" id="SSF56214">
    <property type="entry name" value="4'-phosphopantetheinyl transferase"/>
    <property type="match status" value="1"/>
</dbReference>
<accession>A0ABN2RQR2</accession>
<organism evidence="4 5">
    <name type="scientific">Catenulispora subtropica</name>
    <dbReference type="NCBI Taxonomy" id="450798"/>
    <lineage>
        <taxon>Bacteria</taxon>
        <taxon>Bacillati</taxon>
        <taxon>Actinomycetota</taxon>
        <taxon>Actinomycetes</taxon>
        <taxon>Catenulisporales</taxon>
        <taxon>Catenulisporaceae</taxon>
        <taxon>Catenulispora</taxon>
    </lineage>
</organism>
<evidence type="ECO:0000313" key="4">
    <source>
        <dbReference type="EMBL" id="GAA1973216.1"/>
    </source>
</evidence>
<name>A0ABN2RQR2_9ACTN</name>
<dbReference type="InterPro" id="IPR037143">
    <property type="entry name" value="4-PPantetheinyl_Trfase_dom_sf"/>
</dbReference>
<evidence type="ECO:0000256" key="1">
    <source>
        <dbReference type="ARBA" id="ARBA00022679"/>
    </source>
</evidence>
<dbReference type="PANTHER" id="PTHR38096">
    <property type="entry name" value="ENTEROBACTIN SYNTHASE COMPONENT D"/>
    <property type="match status" value="1"/>
</dbReference>
<reference evidence="4 5" key="1">
    <citation type="journal article" date="2019" name="Int. J. Syst. Evol. Microbiol.">
        <title>The Global Catalogue of Microorganisms (GCM) 10K type strain sequencing project: providing services to taxonomists for standard genome sequencing and annotation.</title>
        <authorList>
            <consortium name="The Broad Institute Genomics Platform"/>
            <consortium name="The Broad Institute Genome Sequencing Center for Infectious Disease"/>
            <person name="Wu L."/>
            <person name="Ma J."/>
        </authorList>
    </citation>
    <scope>NUCLEOTIDE SEQUENCE [LARGE SCALE GENOMIC DNA]</scope>
    <source>
        <strain evidence="4 5">JCM 16013</strain>
    </source>
</reference>
<dbReference type="EMBL" id="BAAAQM010000019">
    <property type="protein sequence ID" value="GAA1973216.1"/>
    <property type="molecule type" value="Genomic_DNA"/>
</dbReference>
<dbReference type="Proteomes" id="UP001499854">
    <property type="component" value="Unassembled WGS sequence"/>
</dbReference>
<dbReference type="InterPro" id="IPR008278">
    <property type="entry name" value="4-PPantetheinyl_Trfase_dom"/>
</dbReference>
<keyword evidence="5" id="KW-1185">Reference proteome</keyword>
<feature type="domain" description="4'-phosphopantetheinyl transferase" evidence="2">
    <location>
        <begin position="101"/>
        <end position="174"/>
    </location>
</feature>
<dbReference type="RefSeq" id="WP_344658219.1">
    <property type="nucleotide sequence ID" value="NZ_BAAAQM010000019.1"/>
</dbReference>
<dbReference type="InterPro" id="IPR041354">
    <property type="entry name" value="4PPT_N"/>
</dbReference>
<proteinExistence type="predicted"/>
<dbReference type="Gene3D" id="3.90.470.20">
    <property type="entry name" value="4'-phosphopantetheinyl transferase domain"/>
    <property type="match status" value="1"/>
</dbReference>
<dbReference type="PANTHER" id="PTHR38096:SF1">
    <property type="entry name" value="ENTEROBACTIN SYNTHASE COMPONENT D"/>
    <property type="match status" value="1"/>
</dbReference>
<sequence length="219" mass="23296">MLSSLLPAEVAVAEAFDDPEDAVLFPGEEAAIARAVAKRRREYTTTRHCARLALARLGVPPAAIGSGGNREPLWPEGVVGSMTHCDGYRAAAVARSGVVPGVGVDAEPHAPLPEGVFDTIARPDEVPMLAHLAASRPEVWWDRLVFSAKESVYKAWFPVAERWLGFGDASLDVEAGVEVEGGALAGGYTVRIHQSGAPVTRMSGRWRVESGFVLTAITL</sequence>
<evidence type="ECO:0000259" key="2">
    <source>
        <dbReference type="Pfam" id="PF01648"/>
    </source>
</evidence>
<dbReference type="InterPro" id="IPR003542">
    <property type="entry name" value="Enbac_synth_compD-like"/>
</dbReference>
<dbReference type="GO" id="GO:0016740">
    <property type="term" value="F:transferase activity"/>
    <property type="evidence" value="ECO:0007669"/>
    <property type="project" value="UniProtKB-KW"/>
</dbReference>